<evidence type="ECO:0000256" key="1">
    <source>
        <dbReference type="ARBA" id="ARBA00004477"/>
    </source>
</evidence>
<evidence type="ECO:0000256" key="2">
    <source>
        <dbReference type="ARBA" id="ARBA00007475"/>
    </source>
</evidence>
<dbReference type="PANTHER" id="PTHR15301:SF3">
    <property type="entry name" value="PROTEIN NSG1-RELATED"/>
    <property type="match status" value="1"/>
</dbReference>
<evidence type="ECO:0000256" key="8">
    <source>
        <dbReference type="SAM" id="Phobius"/>
    </source>
</evidence>
<comment type="subcellular location">
    <subcellularLocation>
        <location evidence="1">Endoplasmic reticulum membrane</location>
        <topology evidence="1">Multi-pass membrane protein</topology>
    </subcellularLocation>
</comment>
<keyword evidence="5 8" id="KW-1133">Transmembrane helix</keyword>
<name>A0A448YKS0_BRENA</name>
<sequence length="361" mass="40320">MQRAEQALANKRNPRLNQMNRVEPVIAGSLRAKQVPASTSLKVTPSVVNLTKPELYGIYGGSSNLVDSDEEDETENIYNNLSEGLVRSTSHHLEESKIKYEQEQTTTHFMVVTFSKAFTCVLLLSVAGNLMFFFAEQLYESNPVLPDISKYRILYFFQDVLSQYSSKDEFHVQLLGNSIESNILGFATYTLSKLISALAPNWVLDLDRHRKKKIQEPANDAAQPQESKDEDDETSNEKTSSLSQQAQQFITVVFDSNVVRSMVSAVGLAYCFKKYQWSSKLQVASLWVVANLLIWSGLDSTIVGLITSALIAVSSVVLDCYFSGLELSLSDHDTLADLLWIASFVFIGQIILGKIIKLVYA</sequence>
<dbReference type="InParanoid" id="A0A448YKS0"/>
<evidence type="ECO:0000313" key="9">
    <source>
        <dbReference type="EMBL" id="VEU21458.1"/>
    </source>
</evidence>
<dbReference type="AlphaFoldDB" id="A0A448YKS0"/>
<dbReference type="PANTHER" id="PTHR15301">
    <property type="entry name" value="INSULIN-INDUCED GENE 1"/>
    <property type="match status" value="1"/>
</dbReference>
<feature type="region of interest" description="Disordered" evidence="7">
    <location>
        <begin position="215"/>
        <end position="242"/>
    </location>
</feature>
<feature type="transmembrane region" description="Helical" evidence="8">
    <location>
        <begin position="183"/>
        <end position="204"/>
    </location>
</feature>
<dbReference type="FunCoup" id="A0A448YKS0">
    <property type="interactions" value="50"/>
</dbReference>
<keyword evidence="10" id="KW-1185">Reference proteome</keyword>
<dbReference type="InterPro" id="IPR025929">
    <property type="entry name" value="INSIG_fam"/>
</dbReference>
<dbReference type="EMBL" id="CAACVR010000012">
    <property type="protein sequence ID" value="VEU21458.1"/>
    <property type="molecule type" value="Genomic_DNA"/>
</dbReference>
<keyword evidence="4" id="KW-0256">Endoplasmic reticulum</keyword>
<organism evidence="9 10">
    <name type="scientific">Brettanomyces naardenensis</name>
    <name type="common">Yeast</name>
    <dbReference type="NCBI Taxonomy" id="13370"/>
    <lineage>
        <taxon>Eukaryota</taxon>
        <taxon>Fungi</taxon>
        <taxon>Dikarya</taxon>
        <taxon>Ascomycota</taxon>
        <taxon>Saccharomycotina</taxon>
        <taxon>Pichiomycetes</taxon>
        <taxon>Pichiales</taxon>
        <taxon>Pichiaceae</taxon>
        <taxon>Brettanomyces</taxon>
    </lineage>
</organism>
<dbReference type="GO" id="GO:0005789">
    <property type="term" value="C:endoplasmic reticulum membrane"/>
    <property type="evidence" value="ECO:0007669"/>
    <property type="project" value="UniProtKB-SubCell"/>
</dbReference>
<proteinExistence type="inferred from homology"/>
<dbReference type="Pfam" id="PF07281">
    <property type="entry name" value="INSIG"/>
    <property type="match status" value="1"/>
</dbReference>
<feature type="transmembrane region" description="Helical" evidence="8">
    <location>
        <begin position="286"/>
        <end position="318"/>
    </location>
</feature>
<feature type="transmembrane region" description="Helical" evidence="8">
    <location>
        <begin position="338"/>
        <end position="360"/>
    </location>
</feature>
<keyword evidence="6 8" id="KW-0472">Membrane</keyword>
<protein>
    <submittedName>
        <fullName evidence="9">DEKNAAC102756</fullName>
    </submittedName>
</protein>
<evidence type="ECO:0000313" key="10">
    <source>
        <dbReference type="Proteomes" id="UP000290900"/>
    </source>
</evidence>
<evidence type="ECO:0000256" key="7">
    <source>
        <dbReference type="SAM" id="MobiDB-lite"/>
    </source>
</evidence>
<evidence type="ECO:0000256" key="3">
    <source>
        <dbReference type="ARBA" id="ARBA00022692"/>
    </source>
</evidence>
<dbReference type="STRING" id="13370.A0A448YKS0"/>
<evidence type="ECO:0000256" key="5">
    <source>
        <dbReference type="ARBA" id="ARBA00022989"/>
    </source>
</evidence>
<dbReference type="Proteomes" id="UP000290900">
    <property type="component" value="Unassembled WGS sequence"/>
</dbReference>
<evidence type="ECO:0000256" key="6">
    <source>
        <dbReference type="ARBA" id="ARBA00023136"/>
    </source>
</evidence>
<gene>
    <name evidence="9" type="ORF">BRENAR_LOCUS2191</name>
</gene>
<accession>A0A448YKS0</accession>
<keyword evidence="3 8" id="KW-0812">Transmembrane</keyword>
<feature type="transmembrane region" description="Helical" evidence="8">
    <location>
        <begin position="109"/>
        <end position="135"/>
    </location>
</feature>
<dbReference type="GO" id="GO:0016126">
    <property type="term" value="P:sterol biosynthetic process"/>
    <property type="evidence" value="ECO:0007669"/>
    <property type="project" value="TreeGrafter"/>
</dbReference>
<dbReference type="OrthoDB" id="205546at2759"/>
<comment type="similarity">
    <text evidence="2">Belongs to the INSIG family.</text>
</comment>
<reference evidence="9 10" key="1">
    <citation type="submission" date="2018-12" db="EMBL/GenBank/DDBJ databases">
        <authorList>
            <person name="Tiukova I."/>
            <person name="Dainat J."/>
        </authorList>
    </citation>
    <scope>NUCLEOTIDE SEQUENCE [LARGE SCALE GENOMIC DNA]</scope>
</reference>
<evidence type="ECO:0000256" key="4">
    <source>
        <dbReference type="ARBA" id="ARBA00022824"/>
    </source>
</evidence>